<dbReference type="InterPro" id="IPR011626">
    <property type="entry name" value="Alpha-macroglobulin_TED"/>
</dbReference>
<dbReference type="PROSITE" id="PS00477">
    <property type="entry name" value="ALPHA_2_MACROGLOBULIN"/>
    <property type="match status" value="1"/>
</dbReference>
<evidence type="ECO:0000256" key="5">
    <source>
        <dbReference type="SAM" id="MobiDB-lite"/>
    </source>
</evidence>
<keyword evidence="1" id="KW-0732">Signal</keyword>
<keyword evidence="3" id="KW-1015">Disulfide bond</keyword>
<organism evidence="9 10">
    <name type="scientific">Drosophila arizonae</name>
    <name type="common">Fruit fly</name>
    <dbReference type="NCBI Taxonomy" id="7263"/>
    <lineage>
        <taxon>Eukaryota</taxon>
        <taxon>Metazoa</taxon>
        <taxon>Ecdysozoa</taxon>
        <taxon>Arthropoda</taxon>
        <taxon>Hexapoda</taxon>
        <taxon>Insecta</taxon>
        <taxon>Pterygota</taxon>
        <taxon>Neoptera</taxon>
        <taxon>Endopterygota</taxon>
        <taxon>Diptera</taxon>
        <taxon>Brachycera</taxon>
        <taxon>Muscomorpha</taxon>
        <taxon>Ephydroidea</taxon>
        <taxon>Drosophilidae</taxon>
        <taxon>Drosophila</taxon>
    </lineage>
</organism>
<evidence type="ECO:0000313" key="9">
    <source>
        <dbReference type="Proteomes" id="UP000694904"/>
    </source>
</evidence>
<dbReference type="Pfam" id="PF00207">
    <property type="entry name" value="A2M"/>
    <property type="match status" value="1"/>
</dbReference>
<dbReference type="InterPro" id="IPR050473">
    <property type="entry name" value="A2M/Complement_sys"/>
</dbReference>
<dbReference type="InterPro" id="IPR011625">
    <property type="entry name" value="A2M_N_BRD"/>
</dbReference>
<dbReference type="Pfam" id="PF07678">
    <property type="entry name" value="TED_complement"/>
    <property type="match status" value="1"/>
</dbReference>
<dbReference type="InterPro" id="IPR013783">
    <property type="entry name" value="Ig-like_fold"/>
</dbReference>
<dbReference type="Gene3D" id="2.60.40.2950">
    <property type="match status" value="1"/>
</dbReference>
<evidence type="ECO:0000259" key="7">
    <source>
        <dbReference type="SMART" id="SM01360"/>
    </source>
</evidence>
<protein>
    <submittedName>
        <fullName evidence="10">CD109 antigen</fullName>
    </submittedName>
</protein>
<reference evidence="9" key="1">
    <citation type="journal article" date="1997" name="Nucleic Acids Res.">
        <title>tRNAscan-SE: a program for improved detection of transfer RNA genes in genomic sequence.</title>
        <authorList>
            <person name="Lowe T.M."/>
            <person name="Eddy S.R."/>
        </authorList>
    </citation>
    <scope>NUCLEOTIDE SEQUENCE [LARGE SCALE GENOMIC DNA]</scope>
</reference>
<dbReference type="SUPFAM" id="SSF49410">
    <property type="entry name" value="Alpha-macroglobulin receptor domain"/>
    <property type="match status" value="1"/>
</dbReference>
<feature type="domain" description="Alpha-macroglobulin receptor-binding" evidence="8">
    <location>
        <begin position="1333"/>
        <end position="1422"/>
    </location>
</feature>
<evidence type="ECO:0000256" key="4">
    <source>
        <dbReference type="ARBA" id="ARBA00023180"/>
    </source>
</evidence>
<name>A0ABM1PQH0_DROAR</name>
<proteinExistence type="predicted"/>
<dbReference type="InterPro" id="IPR036595">
    <property type="entry name" value="A-macroglobulin_rcpt-bd_sf"/>
</dbReference>
<dbReference type="Pfam" id="PF07703">
    <property type="entry name" value="A2M_BRD"/>
    <property type="match status" value="1"/>
</dbReference>
<dbReference type="PANTHER" id="PTHR11412:SF136">
    <property type="entry name" value="CD109 ANTIGEN"/>
    <property type="match status" value="1"/>
</dbReference>
<dbReference type="Pfam" id="PF07677">
    <property type="entry name" value="A2M_recep"/>
    <property type="match status" value="1"/>
</dbReference>
<dbReference type="Pfam" id="PF01835">
    <property type="entry name" value="MG2"/>
    <property type="match status" value="1"/>
</dbReference>
<evidence type="ECO:0000259" key="6">
    <source>
        <dbReference type="SMART" id="SM01359"/>
    </source>
</evidence>
<dbReference type="InterPro" id="IPR008930">
    <property type="entry name" value="Terpenoid_cyclase/PrenylTrfase"/>
</dbReference>
<dbReference type="Gene3D" id="6.20.50.160">
    <property type="match status" value="1"/>
</dbReference>
<dbReference type="SUPFAM" id="SSF48239">
    <property type="entry name" value="Terpenoid cyclases/Protein prenyltransferases"/>
    <property type="match status" value="1"/>
</dbReference>
<gene>
    <name evidence="10" type="primary">LOC108618060</name>
</gene>
<feature type="compositionally biased region" description="Low complexity" evidence="5">
    <location>
        <begin position="1"/>
        <end position="13"/>
    </location>
</feature>
<evidence type="ECO:0000313" key="10">
    <source>
        <dbReference type="RefSeq" id="XP_017869456.1"/>
    </source>
</evidence>
<dbReference type="InterPro" id="IPR047565">
    <property type="entry name" value="Alpha-macroglob_thiol-ester_cl"/>
</dbReference>
<dbReference type="SMART" id="SM01361">
    <property type="entry name" value="A2M_recep"/>
    <property type="match status" value="1"/>
</dbReference>
<dbReference type="SMART" id="SM01360">
    <property type="entry name" value="A2M"/>
    <property type="match status" value="1"/>
</dbReference>
<dbReference type="PANTHER" id="PTHR11412">
    <property type="entry name" value="MACROGLOBULIN / COMPLEMENT"/>
    <property type="match status" value="1"/>
</dbReference>
<reference evidence="9" key="2">
    <citation type="journal article" date="2016" name="G3 (Bethesda)">
        <title>Genome Evolution in Three Species of Cactophilic Drosophila.</title>
        <authorList>
            <person name="Sanchez-Flores A."/>
            <person name="Penazola F."/>
            <person name="Carpinteyro-Ponce J."/>
            <person name="Nazario-Yepiz N."/>
            <person name="Abreu-Goodger C."/>
            <person name="Machado C.A."/>
            <person name="Markow T.A."/>
        </authorList>
    </citation>
    <scope>NUCLEOTIDE SEQUENCE [LARGE SCALE GENOMIC DNA]</scope>
</reference>
<dbReference type="GeneID" id="108618060"/>
<evidence type="ECO:0000256" key="2">
    <source>
        <dbReference type="ARBA" id="ARBA00022966"/>
    </source>
</evidence>
<feature type="domain" description="Alpha-2-macroglobulin" evidence="7">
    <location>
        <begin position="718"/>
        <end position="809"/>
    </location>
</feature>
<dbReference type="Proteomes" id="UP000694904">
    <property type="component" value="Chromosome X"/>
</dbReference>
<accession>A0ABM1PQH0</accession>
<dbReference type="Gene3D" id="2.20.130.20">
    <property type="match status" value="1"/>
</dbReference>
<keyword evidence="4" id="KW-0325">Glycoprotein</keyword>
<dbReference type="Gene3D" id="2.60.120.1540">
    <property type="match status" value="1"/>
</dbReference>
<dbReference type="RefSeq" id="XP_017869456.1">
    <property type="nucleotide sequence ID" value="XM_018013967.1"/>
</dbReference>
<feature type="region of interest" description="Disordered" evidence="5">
    <location>
        <begin position="1"/>
        <end position="31"/>
    </location>
</feature>
<keyword evidence="2" id="KW-0882">Thioester bond</keyword>
<sequence>MGQNQSRSQSQSQGRATKMKPAQRGDRAAKWQDERPRINDLTFCSFLFVSLYSIIAPNTVRPNSQYHVAVSIHKAAEPVRVKVGILSSTYTDFKTVELRPYSTQLLHFELPALKSDRYRLTSEGLSGIIFTNETQLHFEPKQHTVLVQTDKSIYKPGDLVHYRILLLDANLKPARGYGRVHVEIRDSGNNLIRSYKDIRLTNAIYSNELQLSDYPRFGDWSIVVDVAEQQHKQTFEILDHILPKFVVDIETPRKAIYKDGKIAATVKAHYAFGQPIVGEATLSIYPTFFGSLQPFVNDLITRKVVPIDGSAYFEFDIEQELHLKQDYERQYLLDALVEERSTGSVQNYSTVLTLYLNHFRVETVKLPSYYIPGVPFEATARIARNDGSPLKDFNPEITAYLTNVYGSSEMYNRTTYTLDGRGEVKMKFTVPVGDRDEFHSIIVDYLGVISDVGKVPRKQLHSKNYITAKVLNDKPMVNQEIAVAVRSNEPMKYFMYQVVGRGDIILTRTVDVRDNTYHTIKFLASFAMMPRAKLFVYMIVNGELVYDEQIIHFEENLLNAVQIEAPIRAPPGQDIDISISTKPYSYVGLMVVDQNAAALRSGHDLTHERLMDALYAYELSDVNTPIGSPGKESGVIIMSNTDYIVEREVDTTPAIGRDSSTTVEEDKLTAVRKTDIGPAHKIEVNTLPPGKGRYAFSYTPKPYWHNPRVHVMRDPADTWLFLNLSSSSDGRNTIHRRIPSDMTSWLLTAFTLDPVNGLGLNSPVSKLEAYKEFYIATELPYSIRKDELIALPFVVHNNRESDLSVDVTFYNTAQDFDFPQLNINQTNKPKLELYSRRTILVPGKSARSISFIVTPRRVGALPVKAVATTTQAGDTVERTLLVEHPGATERVNRGFLFELNSNAQRKQNVTIKVPRNAIPDSTSIEVSAVGDLVGSIVGNLQQLIQLPTGCGEQTMVNFVPNLMVLRYLGRLRQLTPELELAATNNLAVGYQRLLYYRHENGAFSAFGLSAKKSSTWLTAYVARSLRQAAPYIQVDEHVLQSALAYLASVQSSNGGYEEHGDIFEQFDDGGISLTAFVTLAMMENVDLHPEYRNNINKALDFITRGLDVSNNLHAMALGTYVLSRANHNAKAAFLQRLDSLAMNADGRKWWNKTAPAAEQQSPWYNATRSVNIEISAYGALALLENNLVGDALPVLNWLMDQRNIFGGFVGSQDTVVGLQALLMFAERFSSQGNNVQLAFNYGEGAETILNVNAENSLALQSVELPNNIKNVSISATGRGLALAQVSYKYNTNVTSAWPRFVLDPTVNRNSHADYLHLSACASFVSVPGDAERSNMAVMEVQLPSGFVVDTDTLPTLESSERIKKVETQQRNTKVIIYFDYLDRREVCPTLHAYKTVKVTKHRPVAVVMYDYYDSARRARQFYRAPKSNICDICEHANCGNICEKAEKRESRRPDDYTAIAGRTSAGNGQKAISVLLLALSMLSQLRC</sequence>
<dbReference type="InterPro" id="IPR002890">
    <property type="entry name" value="MG2"/>
</dbReference>
<dbReference type="InterPro" id="IPR001599">
    <property type="entry name" value="Macroglobln_a2"/>
</dbReference>
<dbReference type="Gene3D" id="2.60.40.10">
    <property type="entry name" value="Immunoglobulins"/>
    <property type="match status" value="2"/>
</dbReference>
<dbReference type="Gene3D" id="1.50.10.20">
    <property type="match status" value="1"/>
</dbReference>
<dbReference type="SMART" id="SM01419">
    <property type="entry name" value="Thiol-ester_cl"/>
    <property type="match status" value="1"/>
</dbReference>
<reference evidence="10" key="3">
    <citation type="submission" date="2025-08" db="UniProtKB">
        <authorList>
            <consortium name="RefSeq"/>
        </authorList>
    </citation>
    <scope>IDENTIFICATION</scope>
    <source>
        <tissue evidence="10">Whole organism</tissue>
    </source>
</reference>
<dbReference type="InterPro" id="IPR009048">
    <property type="entry name" value="A-macroglobulin_rcpt-bd"/>
</dbReference>
<feature type="domain" description="Alpha-2-macroglobulin bait region" evidence="6">
    <location>
        <begin position="466"/>
        <end position="599"/>
    </location>
</feature>
<dbReference type="CDD" id="cd02897">
    <property type="entry name" value="A2M_2"/>
    <property type="match status" value="1"/>
</dbReference>
<evidence type="ECO:0000259" key="8">
    <source>
        <dbReference type="SMART" id="SM01361"/>
    </source>
</evidence>
<dbReference type="InterPro" id="IPR019742">
    <property type="entry name" value="MacrogloblnA2_CS"/>
</dbReference>
<dbReference type="Gene3D" id="2.60.40.1930">
    <property type="match status" value="2"/>
</dbReference>
<dbReference type="Gene3D" id="2.60.40.1940">
    <property type="match status" value="1"/>
</dbReference>
<evidence type="ECO:0000256" key="1">
    <source>
        <dbReference type="ARBA" id="ARBA00022729"/>
    </source>
</evidence>
<evidence type="ECO:0000256" key="3">
    <source>
        <dbReference type="ARBA" id="ARBA00023157"/>
    </source>
</evidence>
<dbReference type="Pfam" id="PF17791">
    <property type="entry name" value="MG3"/>
    <property type="match status" value="1"/>
</dbReference>
<dbReference type="Gene3D" id="2.60.40.690">
    <property type="entry name" value="Alpha-macroglobulin, receptor-binding domain"/>
    <property type="match status" value="1"/>
</dbReference>
<dbReference type="InterPro" id="IPR041555">
    <property type="entry name" value="MG3"/>
</dbReference>
<dbReference type="InterPro" id="IPR041813">
    <property type="entry name" value="A2M_TED"/>
</dbReference>
<keyword evidence="9" id="KW-1185">Reference proteome</keyword>
<dbReference type="SMART" id="SM01359">
    <property type="entry name" value="A2M_N_2"/>
    <property type="match status" value="1"/>
</dbReference>